<feature type="non-terminal residue" evidence="2">
    <location>
        <position position="125"/>
    </location>
</feature>
<evidence type="ECO:0000313" key="2">
    <source>
        <dbReference type="EMBL" id="GMR30190.1"/>
    </source>
</evidence>
<name>A0AAN4Z2S3_9BILA</name>
<dbReference type="AlphaFoldDB" id="A0AAN4Z2S3"/>
<evidence type="ECO:0000256" key="1">
    <source>
        <dbReference type="SAM" id="Phobius"/>
    </source>
</evidence>
<keyword evidence="1" id="KW-0812">Transmembrane</keyword>
<feature type="transmembrane region" description="Helical" evidence="1">
    <location>
        <begin position="39"/>
        <end position="64"/>
    </location>
</feature>
<reference evidence="3" key="1">
    <citation type="submission" date="2022-10" db="EMBL/GenBank/DDBJ databases">
        <title>Genome assembly of Pristionchus species.</title>
        <authorList>
            <person name="Yoshida K."/>
            <person name="Sommer R.J."/>
        </authorList>
    </citation>
    <scope>NUCLEOTIDE SEQUENCE [LARGE SCALE GENOMIC DNA]</scope>
    <source>
        <strain evidence="3">RS5460</strain>
    </source>
</reference>
<keyword evidence="1" id="KW-0472">Membrane</keyword>
<sequence length="125" mass="14499">PVVMIDFDVRCPGFSVFKLTYTEESLAAFEQLDDVAYAVYTYVILYFSPFAIVTNIFSACILLTKELRNPFNFLLSLMCFEVVIPLLIRATMEYRYLSFTECSEYTVTYSFELHSVIAIISWTPF</sequence>
<keyword evidence="1" id="KW-1133">Transmembrane helix</keyword>
<dbReference type="PANTHER" id="PTHR46273:SF14">
    <property type="entry name" value="G-PROTEIN COUPLED RECEPTOR DMSR-1"/>
    <property type="match status" value="1"/>
</dbReference>
<dbReference type="PANTHER" id="PTHR46273">
    <property type="entry name" value="MYOSUPPRESSIN RECEPTOR 1, ISOFORM B-RELATED"/>
    <property type="match status" value="1"/>
</dbReference>
<organism evidence="2 3">
    <name type="scientific">Pristionchus mayeri</name>
    <dbReference type="NCBI Taxonomy" id="1317129"/>
    <lineage>
        <taxon>Eukaryota</taxon>
        <taxon>Metazoa</taxon>
        <taxon>Ecdysozoa</taxon>
        <taxon>Nematoda</taxon>
        <taxon>Chromadorea</taxon>
        <taxon>Rhabditida</taxon>
        <taxon>Rhabditina</taxon>
        <taxon>Diplogasteromorpha</taxon>
        <taxon>Diplogasteroidea</taxon>
        <taxon>Neodiplogasteridae</taxon>
        <taxon>Pristionchus</taxon>
    </lineage>
</organism>
<feature type="non-terminal residue" evidence="2">
    <location>
        <position position="1"/>
    </location>
</feature>
<dbReference type="InterPro" id="IPR053219">
    <property type="entry name" value="GPCR_Dmsr-1"/>
</dbReference>
<gene>
    <name evidence="2" type="ORF">PMAYCL1PPCAC_00385</name>
</gene>
<proteinExistence type="predicted"/>
<comment type="caution">
    <text evidence="2">The sequence shown here is derived from an EMBL/GenBank/DDBJ whole genome shotgun (WGS) entry which is preliminary data.</text>
</comment>
<keyword evidence="3" id="KW-1185">Reference proteome</keyword>
<evidence type="ECO:0000313" key="3">
    <source>
        <dbReference type="Proteomes" id="UP001328107"/>
    </source>
</evidence>
<dbReference type="Proteomes" id="UP001328107">
    <property type="component" value="Unassembled WGS sequence"/>
</dbReference>
<protein>
    <recommendedName>
        <fullName evidence="4">G protein-coupled receptor</fullName>
    </recommendedName>
</protein>
<dbReference type="GO" id="GO:0005886">
    <property type="term" value="C:plasma membrane"/>
    <property type="evidence" value="ECO:0007669"/>
    <property type="project" value="TreeGrafter"/>
</dbReference>
<feature type="transmembrane region" description="Helical" evidence="1">
    <location>
        <begin position="71"/>
        <end position="88"/>
    </location>
</feature>
<evidence type="ECO:0008006" key="4">
    <source>
        <dbReference type="Google" id="ProtNLM"/>
    </source>
</evidence>
<dbReference type="GO" id="GO:0008528">
    <property type="term" value="F:G protein-coupled peptide receptor activity"/>
    <property type="evidence" value="ECO:0007669"/>
    <property type="project" value="TreeGrafter"/>
</dbReference>
<accession>A0AAN4Z2S3</accession>
<dbReference type="EMBL" id="BTRK01000001">
    <property type="protein sequence ID" value="GMR30190.1"/>
    <property type="molecule type" value="Genomic_DNA"/>
</dbReference>